<keyword evidence="2" id="KW-1185">Reference proteome</keyword>
<dbReference type="Proteomes" id="UP000838878">
    <property type="component" value="Chromosome 4"/>
</dbReference>
<protein>
    <submittedName>
        <fullName evidence="1">Uncharacterized protein</fullName>
    </submittedName>
</protein>
<proteinExistence type="predicted"/>
<evidence type="ECO:0000313" key="2">
    <source>
        <dbReference type="Proteomes" id="UP000838878"/>
    </source>
</evidence>
<gene>
    <name evidence="1" type="ORF">BINO364_LOCUS10378</name>
</gene>
<accession>A0A8J9UTM2</accession>
<evidence type="ECO:0000313" key="1">
    <source>
        <dbReference type="EMBL" id="CAH0724699.1"/>
    </source>
</evidence>
<dbReference type="EMBL" id="OV170224">
    <property type="protein sequence ID" value="CAH0724699.1"/>
    <property type="molecule type" value="Genomic_DNA"/>
</dbReference>
<reference evidence="1" key="1">
    <citation type="submission" date="2021-12" db="EMBL/GenBank/DDBJ databases">
        <authorList>
            <person name="Martin H S."/>
        </authorList>
    </citation>
    <scope>NUCLEOTIDE SEQUENCE</scope>
</reference>
<sequence>MNIRVGGETLQETEKTLPQIFSKTMADELESTSGCQLRRRRLMGKPQFALNLDVDYHVKEGYSGQGTPSPSYVKLTPSATPSSARLLQDFKNKQQSFDIRVEDCEEIEIIIESDEEGEEEVEENATAIANRPITPTPIQDFGTSVIYMEGPQATDFLKVNAIEQDCYTDVSDAGSEDEDEQ</sequence>
<dbReference type="AlphaFoldDB" id="A0A8J9UTM2"/>
<feature type="non-terminal residue" evidence="1">
    <location>
        <position position="181"/>
    </location>
</feature>
<name>A0A8J9UTM2_9NEOP</name>
<dbReference type="OrthoDB" id="6918237at2759"/>
<organism evidence="1 2">
    <name type="scientific">Brenthis ino</name>
    <name type="common">lesser marbled fritillary</name>
    <dbReference type="NCBI Taxonomy" id="405034"/>
    <lineage>
        <taxon>Eukaryota</taxon>
        <taxon>Metazoa</taxon>
        <taxon>Ecdysozoa</taxon>
        <taxon>Arthropoda</taxon>
        <taxon>Hexapoda</taxon>
        <taxon>Insecta</taxon>
        <taxon>Pterygota</taxon>
        <taxon>Neoptera</taxon>
        <taxon>Endopterygota</taxon>
        <taxon>Lepidoptera</taxon>
        <taxon>Glossata</taxon>
        <taxon>Ditrysia</taxon>
        <taxon>Papilionoidea</taxon>
        <taxon>Nymphalidae</taxon>
        <taxon>Heliconiinae</taxon>
        <taxon>Argynnini</taxon>
        <taxon>Brenthis</taxon>
    </lineage>
</organism>